<accession>A0A4S4MKJ3</accession>
<proteinExistence type="predicted"/>
<evidence type="ECO:0000313" key="1">
    <source>
        <dbReference type="EMBL" id="THH26344.1"/>
    </source>
</evidence>
<sequence>MNMHSYRNPVSTKKMTVQQIKSMVYRTGKAVPVIEHVHTLVPLGESETNQRFPVLEGILGVQDVIQECIVTHYNANGQMVSEIFLALQYRPEDPINIALQQLYAGSIWRGDIVAMKKGKRVLVTALKNGADVAAAKHAVDMFLRDTHPILLAVVGAQHIMPTFPSVLVV</sequence>
<name>A0A4S4MKJ3_9APHY</name>
<dbReference type="EMBL" id="SGPM01000361">
    <property type="protein sequence ID" value="THH26344.1"/>
    <property type="molecule type" value="Genomic_DNA"/>
</dbReference>
<gene>
    <name evidence="1" type="ORF">EUX98_g7844</name>
</gene>
<dbReference type="OrthoDB" id="2736048at2759"/>
<protein>
    <submittedName>
        <fullName evidence="1">Uncharacterized protein</fullName>
    </submittedName>
</protein>
<reference evidence="1 2" key="1">
    <citation type="submission" date="2019-02" db="EMBL/GenBank/DDBJ databases">
        <title>Genome sequencing of the rare red list fungi Antrodiella citrinella (Flaviporus citrinellus).</title>
        <authorList>
            <person name="Buettner E."/>
            <person name="Kellner H."/>
        </authorList>
    </citation>
    <scope>NUCLEOTIDE SEQUENCE [LARGE SCALE GENOMIC DNA]</scope>
    <source>
        <strain evidence="1 2">DSM 108506</strain>
    </source>
</reference>
<comment type="caution">
    <text evidence="1">The sequence shown here is derived from an EMBL/GenBank/DDBJ whole genome shotgun (WGS) entry which is preliminary data.</text>
</comment>
<keyword evidence="2" id="KW-1185">Reference proteome</keyword>
<organism evidence="1 2">
    <name type="scientific">Antrodiella citrinella</name>
    <dbReference type="NCBI Taxonomy" id="2447956"/>
    <lineage>
        <taxon>Eukaryota</taxon>
        <taxon>Fungi</taxon>
        <taxon>Dikarya</taxon>
        <taxon>Basidiomycota</taxon>
        <taxon>Agaricomycotina</taxon>
        <taxon>Agaricomycetes</taxon>
        <taxon>Polyporales</taxon>
        <taxon>Steccherinaceae</taxon>
        <taxon>Antrodiella</taxon>
    </lineage>
</organism>
<evidence type="ECO:0000313" key="2">
    <source>
        <dbReference type="Proteomes" id="UP000308730"/>
    </source>
</evidence>
<dbReference type="Proteomes" id="UP000308730">
    <property type="component" value="Unassembled WGS sequence"/>
</dbReference>
<dbReference type="AlphaFoldDB" id="A0A4S4MKJ3"/>